<reference evidence="3" key="1">
    <citation type="submission" date="2023-04" db="EMBL/GenBank/DDBJ databases">
        <title>Black Yeasts Isolated from many extreme environments.</title>
        <authorList>
            <person name="Coleine C."/>
            <person name="Stajich J.E."/>
            <person name="Selbmann L."/>
        </authorList>
    </citation>
    <scope>NUCLEOTIDE SEQUENCE</scope>
    <source>
        <strain evidence="3">CCFEE 5312</strain>
    </source>
</reference>
<feature type="compositionally biased region" description="Basic residues" evidence="1">
    <location>
        <begin position="391"/>
        <end position="409"/>
    </location>
</feature>
<keyword evidence="4" id="KW-1185">Reference proteome</keyword>
<protein>
    <recommendedName>
        <fullName evidence="2">AB hydrolase-1 domain-containing protein</fullName>
    </recommendedName>
</protein>
<evidence type="ECO:0000259" key="2">
    <source>
        <dbReference type="Pfam" id="PF12697"/>
    </source>
</evidence>
<sequence length="409" mass="42794">MKYIAAASAIVAIASAKKCQQLTVPVHASARNGVFDIPIPATNVDTTNFFLNLSQQGANYTAAVLTGYATVSGDYNIAAEYCEPDSGPADTLQILTHGIGFDRTYWNFAPKNYNYSYVNEAVDEYGYSTFAYDRLGIGESSHGNPLSEIQALLEVDSLRALTVALRSGGVKGISSPFKKVVHVGHSYGSQHTYALTAMYPTISDGITLTGFSQNGSFAGLFLLGGNFVEANGVAAFSTLPDGYFAAGDVSAVQTNFFAPGMFDTAVLNAAYKTGQPVTVGELLSFGGETGSVNKFAGPVHIVTGERDIPYCGGNCLAAPTGYPNIPSTSKNYIPNAKNFEVTIIPGAGHGLNLEYSHPTTYASILNYFAQNGLSSNGTESAGGDGSGKGSGKGKGKGKWGKKHHSSPPS</sequence>
<dbReference type="Proteomes" id="UP001271007">
    <property type="component" value="Unassembled WGS sequence"/>
</dbReference>
<feature type="domain" description="AB hydrolase-1" evidence="2">
    <location>
        <begin position="94"/>
        <end position="362"/>
    </location>
</feature>
<feature type="region of interest" description="Disordered" evidence="1">
    <location>
        <begin position="375"/>
        <end position="409"/>
    </location>
</feature>
<evidence type="ECO:0000256" key="1">
    <source>
        <dbReference type="SAM" id="MobiDB-lite"/>
    </source>
</evidence>
<comment type="caution">
    <text evidence="3">The sequence shown here is derived from an EMBL/GenBank/DDBJ whole genome shotgun (WGS) entry which is preliminary data.</text>
</comment>
<dbReference type="InterPro" id="IPR000073">
    <property type="entry name" value="AB_hydrolase_1"/>
</dbReference>
<name>A0AAJ0GEJ6_9PEZI</name>
<accession>A0AAJ0GEJ6</accession>
<dbReference type="InterPro" id="IPR029058">
    <property type="entry name" value="AB_hydrolase_fold"/>
</dbReference>
<evidence type="ECO:0000313" key="3">
    <source>
        <dbReference type="EMBL" id="KAK3056001.1"/>
    </source>
</evidence>
<dbReference type="AlphaFoldDB" id="A0AAJ0GEJ6"/>
<dbReference type="EMBL" id="JAWDJX010000007">
    <property type="protein sequence ID" value="KAK3056001.1"/>
    <property type="molecule type" value="Genomic_DNA"/>
</dbReference>
<dbReference type="SUPFAM" id="SSF53474">
    <property type="entry name" value="alpha/beta-Hydrolases"/>
    <property type="match status" value="1"/>
</dbReference>
<feature type="compositionally biased region" description="Gly residues" evidence="1">
    <location>
        <begin position="380"/>
        <end position="390"/>
    </location>
</feature>
<proteinExistence type="predicted"/>
<dbReference type="Gene3D" id="3.40.50.1820">
    <property type="entry name" value="alpha/beta hydrolase"/>
    <property type="match status" value="1"/>
</dbReference>
<organism evidence="3 4">
    <name type="scientific">Extremus antarcticus</name>
    <dbReference type="NCBI Taxonomy" id="702011"/>
    <lineage>
        <taxon>Eukaryota</taxon>
        <taxon>Fungi</taxon>
        <taxon>Dikarya</taxon>
        <taxon>Ascomycota</taxon>
        <taxon>Pezizomycotina</taxon>
        <taxon>Dothideomycetes</taxon>
        <taxon>Dothideomycetidae</taxon>
        <taxon>Mycosphaerellales</taxon>
        <taxon>Extremaceae</taxon>
        <taxon>Extremus</taxon>
    </lineage>
</organism>
<gene>
    <name evidence="3" type="ORF">LTR09_003235</name>
</gene>
<evidence type="ECO:0000313" key="4">
    <source>
        <dbReference type="Proteomes" id="UP001271007"/>
    </source>
</evidence>
<dbReference type="Pfam" id="PF12697">
    <property type="entry name" value="Abhydrolase_6"/>
    <property type="match status" value="1"/>
</dbReference>